<dbReference type="UniPathway" id="UPA00906">
    <property type="reaction ID" value="UER00895"/>
</dbReference>
<protein>
    <recommendedName>
        <fullName evidence="12">Serine--tRNA ligase</fullName>
        <ecNumber evidence="12">6.1.1.11</ecNumber>
    </recommendedName>
    <alternativeName>
        <fullName evidence="12">Seryl-tRNA synthetase</fullName>
        <shortName evidence="12">SerRS</shortName>
    </alternativeName>
    <alternativeName>
        <fullName evidence="12">Seryl-tRNA(Ser/Sec) synthetase</fullName>
    </alternativeName>
</protein>
<dbReference type="InterPro" id="IPR033729">
    <property type="entry name" value="SerRS_core"/>
</dbReference>
<evidence type="ECO:0000256" key="1">
    <source>
        <dbReference type="ARBA" id="ARBA00004496"/>
    </source>
</evidence>
<evidence type="ECO:0000256" key="4">
    <source>
        <dbReference type="ARBA" id="ARBA00022490"/>
    </source>
</evidence>
<dbReference type="Pfam" id="PF00587">
    <property type="entry name" value="tRNA-synt_2b"/>
    <property type="match status" value="1"/>
</dbReference>
<dbReference type="EC" id="6.1.1.11" evidence="12"/>
<keyword evidence="4 12" id="KW-0963">Cytoplasm</keyword>
<evidence type="ECO:0000256" key="2">
    <source>
        <dbReference type="ARBA" id="ARBA00005045"/>
    </source>
</evidence>
<gene>
    <name evidence="17" type="primary">serS1</name>
    <name evidence="12" type="synonym">serS</name>
    <name evidence="17" type="ORF">LFW2832_00465</name>
</gene>
<dbReference type="PIRSF" id="PIRSF001529">
    <property type="entry name" value="Ser-tRNA-synth_IIa"/>
    <property type="match status" value="1"/>
</dbReference>
<evidence type="ECO:0000256" key="14">
    <source>
        <dbReference type="PIRSR" id="PIRSR001529-2"/>
    </source>
</evidence>
<comment type="subcellular location">
    <subcellularLocation>
        <location evidence="1 12">Cytoplasm</location>
    </subcellularLocation>
</comment>
<dbReference type="PROSITE" id="PS50862">
    <property type="entry name" value="AA_TRNA_LIGASE_II"/>
    <property type="match status" value="1"/>
</dbReference>
<keyword evidence="7 12" id="KW-0067">ATP-binding</keyword>
<dbReference type="InterPro" id="IPR002314">
    <property type="entry name" value="aa-tRNA-synt_IIb"/>
</dbReference>
<feature type="binding site" evidence="12 13">
    <location>
        <position position="287"/>
    </location>
    <ligand>
        <name>L-serine</name>
        <dbReference type="ChEBI" id="CHEBI:33384"/>
    </ligand>
</feature>
<dbReference type="PANTHER" id="PTHR43697:SF1">
    <property type="entry name" value="SERINE--TRNA LIGASE"/>
    <property type="match status" value="1"/>
</dbReference>
<feature type="binding site" evidence="13">
    <location>
        <position position="383"/>
    </location>
    <ligand>
        <name>L-serine</name>
        <dbReference type="ChEBI" id="CHEBI:33384"/>
    </ligand>
</feature>
<comment type="pathway">
    <text evidence="2 12">Aminoacyl-tRNA biosynthesis; selenocysteinyl-tRNA(Sec) biosynthesis; L-seryl-tRNA(Sec) from L-serine and tRNA(Sec): step 1/1.</text>
</comment>
<dbReference type="NCBIfam" id="TIGR00414">
    <property type="entry name" value="serS"/>
    <property type="match status" value="1"/>
</dbReference>
<dbReference type="PANTHER" id="PTHR43697">
    <property type="entry name" value="SERYL-TRNA SYNTHETASE"/>
    <property type="match status" value="1"/>
</dbReference>
<dbReference type="InterPro" id="IPR015866">
    <property type="entry name" value="Ser-tRNA-synth_1_N"/>
</dbReference>
<dbReference type="PRINTS" id="PR00981">
    <property type="entry name" value="TRNASYNTHSER"/>
</dbReference>
<dbReference type="InterPro" id="IPR002317">
    <property type="entry name" value="Ser-tRNA-ligase_type_1"/>
</dbReference>
<dbReference type="GO" id="GO:0005737">
    <property type="term" value="C:cytoplasm"/>
    <property type="evidence" value="ECO:0007669"/>
    <property type="project" value="UniProtKB-SubCell"/>
</dbReference>
<feature type="domain" description="Aminoacyl-transfer RNA synthetases class-II family profile" evidence="16">
    <location>
        <begin position="142"/>
        <end position="410"/>
    </location>
</feature>
<sequence length="428" mass="48830">MIDIHNLRKDPAVLEKSLHDRNYPQEAFTLLSKILELDSKWRSIKKEEEQLRAERNKLSMDINAKKKAGENFDNEIARSGEVSKRIKDISVETATLEEQISDQALLLPNLPHSSVPQGKDETANPEVRKWGEPKKHSTDVLDHHTFGEKSGLIDFERGVKLAHHRFTVLYGDIAKLERAIISFMLSVHTSRGYKEVAPPYLVNSKTMTGTGQLPKFREELYQCKDDDLLLVPTAEVPVTNLFAGEILEEKYLPMKFAAYTPCFRREAGAYGKDIKGLIRQHQFNKVELVKFAHPTNSFQELEGMVKDAERILELLEIPYRVIELCTGDLGFASTKTYDIEAWIPSQDRYREISSCSNCTDFQARRANIRFRGSKGVEYVHTLNGSGLAVGRTMVAILENYQEDKKTIVVPKVLQDFMGQETIELRDQI</sequence>
<evidence type="ECO:0000256" key="11">
    <source>
        <dbReference type="ARBA" id="ARBA00048823"/>
    </source>
</evidence>
<evidence type="ECO:0000256" key="12">
    <source>
        <dbReference type="HAMAP-Rule" id="MF_00176"/>
    </source>
</evidence>
<feature type="region of interest" description="Disordered" evidence="15">
    <location>
        <begin position="109"/>
        <end position="133"/>
    </location>
</feature>
<comment type="catalytic activity">
    <reaction evidence="10 12">
        <text>tRNA(Sec) + L-serine + ATP = L-seryl-tRNA(Sec) + AMP + diphosphate + H(+)</text>
        <dbReference type="Rhea" id="RHEA:42580"/>
        <dbReference type="Rhea" id="RHEA-COMP:9742"/>
        <dbReference type="Rhea" id="RHEA-COMP:10128"/>
        <dbReference type="ChEBI" id="CHEBI:15378"/>
        <dbReference type="ChEBI" id="CHEBI:30616"/>
        <dbReference type="ChEBI" id="CHEBI:33019"/>
        <dbReference type="ChEBI" id="CHEBI:33384"/>
        <dbReference type="ChEBI" id="CHEBI:78442"/>
        <dbReference type="ChEBI" id="CHEBI:78533"/>
        <dbReference type="ChEBI" id="CHEBI:456215"/>
        <dbReference type="EC" id="6.1.1.11"/>
    </reaction>
</comment>
<proteinExistence type="inferred from homology"/>
<dbReference type="SUPFAM" id="SSF46589">
    <property type="entry name" value="tRNA-binding arm"/>
    <property type="match status" value="1"/>
</dbReference>
<evidence type="ECO:0000256" key="3">
    <source>
        <dbReference type="ARBA" id="ARBA00010728"/>
    </source>
</evidence>
<comment type="caution">
    <text evidence="12">Lacks conserved residue(s) required for the propagation of feature annotation.</text>
</comment>
<dbReference type="HAMAP" id="MF_00176">
    <property type="entry name" value="Ser_tRNA_synth_type1"/>
    <property type="match status" value="1"/>
</dbReference>
<evidence type="ECO:0000256" key="7">
    <source>
        <dbReference type="ARBA" id="ARBA00022840"/>
    </source>
</evidence>
<dbReference type="CDD" id="cd00770">
    <property type="entry name" value="SerRS_core"/>
    <property type="match status" value="1"/>
</dbReference>
<dbReference type="GO" id="GO:0004828">
    <property type="term" value="F:serine-tRNA ligase activity"/>
    <property type="evidence" value="ECO:0007669"/>
    <property type="project" value="UniProtKB-UniRule"/>
</dbReference>
<organism evidence="17 18">
    <name type="scientific">Candidatus Bilamarchaeum dharawalense</name>
    <dbReference type="NCBI Taxonomy" id="2885759"/>
    <lineage>
        <taxon>Archaea</taxon>
        <taxon>Candidatus Micrarchaeota</taxon>
        <taxon>Candidatus Micrarchaeia</taxon>
        <taxon>Candidatus Anstonellales</taxon>
        <taxon>Candidatus Bilamarchaeaceae</taxon>
        <taxon>Candidatus Bilamarchaeum</taxon>
    </lineage>
</organism>
<dbReference type="GO" id="GO:0016260">
    <property type="term" value="P:selenocysteine biosynthetic process"/>
    <property type="evidence" value="ECO:0007669"/>
    <property type="project" value="UniProtKB-UniRule"/>
</dbReference>
<keyword evidence="6 12" id="KW-0547">Nucleotide-binding</keyword>
<dbReference type="AlphaFoldDB" id="A0A5E4LRH3"/>
<dbReference type="InterPro" id="IPR045864">
    <property type="entry name" value="aa-tRNA-synth_II/BPL/LPL"/>
</dbReference>
<feature type="binding site" evidence="12 14">
    <location>
        <begin position="264"/>
        <end position="266"/>
    </location>
    <ligand>
        <name>ATP</name>
        <dbReference type="ChEBI" id="CHEBI:30616"/>
    </ligand>
</feature>
<reference evidence="17 18" key="1">
    <citation type="submission" date="2019-08" db="EMBL/GenBank/DDBJ databases">
        <authorList>
            <person name="Vazquez-Campos X."/>
        </authorList>
    </citation>
    <scope>NUCLEOTIDE SEQUENCE [LARGE SCALE GENOMIC DNA]</scope>
    <source>
        <strain evidence="17">LFW-283_2</strain>
    </source>
</reference>
<comment type="function">
    <text evidence="12">Catalyzes the attachment of serine to tRNA(Ser). Is also able to aminoacylate tRNA(Sec) with serine, to form the misacylated tRNA L-seryl-tRNA(Sec), which will be further converted into selenocysteinyl-tRNA(Sec).</text>
</comment>
<dbReference type="InterPro" id="IPR042103">
    <property type="entry name" value="SerRS_1_N_sf"/>
</dbReference>
<evidence type="ECO:0000256" key="8">
    <source>
        <dbReference type="ARBA" id="ARBA00022917"/>
    </source>
</evidence>
<feature type="binding site" evidence="13">
    <location>
        <position position="264"/>
    </location>
    <ligand>
        <name>L-serine</name>
        <dbReference type="ChEBI" id="CHEBI:33384"/>
    </ligand>
</feature>
<evidence type="ECO:0000256" key="15">
    <source>
        <dbReference type="SAM" id="MobiDB-lite"/>
    </source>
</evidence>
<evidence type="ECO:0000259" key="16">
    <source>
        <dbReference type="PROSITE" id="PS50862"/>
    </source>
</evidence>
<keyword evidence="5 12" id="KW-0436">Ligase</keyword>
<evidence type="ECO:0000256" key="5">
    <source>
        <dbReference type="ARBA" id="ARBA00022598"/>
    </source>
</evidence>
<feature type="compositionally biased region" description="Basic and acidic residues" evidence="15">
    <location>
        <begin position="118"/>
        <end position="133"/>
    </location>
</feature>
<dbReference type="Gene3D" id="1.10.287.40">
    <property type="entry name" value="Serine-tRNA synthetase, tRNA binding domain"/>
    <property type="match status" value="1"/>
</dbReference>
<dbReference type="InterPro" id="IPR006195">
    <property type="entry name" value="aa-tRNA-synth_II"/>
</dbReference>
<dbReference type="Gene3D" id="3.30.930.10">
    <property type="entry name" value="Bira Bifunctional Protein, Domain 2"/>
    <property type="match status" value="1"/>
</dbReference>
<comment type="catalytic activity">
    <reaction evidence="11 12">
        <text>tRNA(Ser) + L-serine + ATP = L-seryl-tRNA(Ser) + AMP + diphosphate + H(+)</text>
        <dbReference type="Rhea" id="RHEA:12292"/>
        <dbReference type="Rhea" id="RHEA-COMP:9669"/>
        <dbReference type="Rhea" id="RHEA-COMP:9703"/>
        <dbReference type="ChEBI" id="CHEBI:15378"/>
        <dbReference type="ChEBI" id="CHEBI:30616"/>
        <dbReference type="ChEBI" id="CHEBI:33019"/>
        <dbReference type="ChEBI" id="CHEBI:33384"/>
        <dbReference type="ChEBI" id="CHEBI:78442"/>
        <dbReference type="ChEBI" id="CHEBI:78533"/>
        <dbReference type="ChEBI" id="CHEBI:456215"/>
        <dbReference type="EC" id="6.1.1.11"/>
    </reaction>
</comment>
<dbReference type="SUPFAM" id="SSF55681">
    <property type="entry name" value="Class II aaRS and biotin synthetases"/>
    <property type="match status" value="1"/>
</dbReference>
<dbReference type="GO" id="GO:0006434">
    <property type="term" value="P:seryl-tRNA aminoacylation"/>
    <property type="evidence" value="ECO:0007669"/>
    <property type="project" value="UniProtKB-UniRule"/>
</dbReference>
<dbReference type="EMBL" id="CABMJJ010000008">
    <property type="protein sequence ID" value="VVC03673.1"/>
    <property type="molecule type" value="Genomic_DNA"/>
</dbReference>
<comment type="caution">
    <text evidence="17">The sequence shown here is derived from an EMBL/GenBank/DDBJ whole genome shotgun (WGS) entry which is preliminary data.</text>
</comment>
<evidence type="ECO:0000256" key="13">
    <source>
        <dbReference type="PIRSR" id="PIRSR001529-1"/>
    </source>
</evidence>
<keyword evidence="8 12" id="KW-0648">Protein biosynthesis</keyword>
<dbReference type="GO" id="GO:0005524">
    <property type="term" value="F:ATP binding"/>
    <property type="evidence" value="ECO:0007669"/>
    <property type="project" value="UniProtKB-UniRule"/>
</dbReference>
<comment type="subunit">
    <text evidence="12">Homodimer. The tRNA molecule binds across the dimer.</text>
</comment>
<evidence type="ECO:0000256" key="6">
    <source>
        <dbReference type="ARBA" id="ARBA00022741"/>
    </source>
</evidence>
<keyword evidence="9 12" id="KW-0030">Aminoacyl-tRNA synthetase</keyword>
<comment type="similarity">
    <text evidence="3 12">Belongs to the class-II aminoacyl-tRNA synthetase family. Type-1 seryl-tRNA synthetase subfamily.</text>
</comment>
<comment type="domain">
    <text evidence="12">Consists of two distinct domains, a catalytic core and a N-terminal extension that is involved in tRNA binding.</text>
</comment>
<evidence type="ECO:0000256" key="10">
    <source>
        <dbReference type="ARBA" id="ARBA00047929"/>
    </source>
</evidence>
<evidence type="ECO:0000256" key="9">
    <source>
        <dbReference type="ARBA" id="ARBA00023146"/>
    </source>
</evidence>
<feature type="binding site" evidence="12">
    <location>
        <begin position="233"/>
        <end position="235"/>
    </location>
    <ligand>
        <name>L-serine</name>
        <dbReference type="ChEBI" id="CHEBI:33384"/>
    </ligand>
</feature>
<dbReference type="Pfam" id="PF02403">
    <property type="entry name" value="Seryl_tRNA_N"/>
    <property type="match status" value="1"/>
</dbReference>
<accession>A0A5E4LRH3</accession>
<name>A0A5E4LRH3_9ARCH</name>
<evidence type="ECO:0000313" key="18">
    <source>
        <dbReference type="Proteomes" id="UP000789941"/>
    </source>
</evidence>
<dbReference type="InterPro" id="IPR010978">
    <property type="entry name" value="tRNA-bd_arm"/>
</dbReference>
<evidence type="ECO:0000313" key="17">
    <source>
        <dbReference type="EMBL" id="VVC03673.1"/>
    </source>
</evidence>
<dbReference type="Proteomes" id="UP000789941">
    <property type="component" value="Unassembled WGS sequence"/>
</dbReference>
<feature type="binding site" evidence="13">
    <location>
        <position position="233"/>
    </location>
    <ligand>
        <name>L-serine</name>
        <dbReference type="ChEBI" id="CHEBI:33384"/>
    </ligand>
</feature>
<feature type="binding site" evidence="12 14">
    <location>
        <begin position="351"/>
        <end position="354"/>
    </location>
    <ligand>
        <name>ATP</name>
        <dbReference type="ChEBI" id="CHEBI:30616"/>
    </ligand>
</feature>
<feature type="binding site" evidence="12">
    <location>
        <position position="385"/>
    </location>
    <ligand>
        <name>L-serine</name>
        <dbReference type="ChEBI" id="CHEBI:33384"/>
    </ligand>
</feature>